<dbReference type="PROSITE" id="PS50923">
    <property type="entry name" value="SUSHI"/>
    <property type="match status" value="4"/>
</dbReference>
<dbReference type="AlphaFoldDB" id="A0A0D8X8X6"/>
<keyword evidence="8" id="KW-1185">Reference proteome</keyword>
<evidence type="ECO:0000256" key="2">
    <source>
        <dbReference type="ARBA" id="ARBA00022659"/>
    </source>
</evidence>
<evidence type="ECO:0000259" key="6">
    <source>
        <dbReference type="PROSITE" id="PS50923"/>
    </source>
</evidence>
<name>A0A0D8X8X6_DICVI</name>
<dbReference type="Gene3D" id="2.10.70.10">
    <property type="entry name" value="Complement Module, domain 1"/>
    <property type="match status" value="4"/>
</dbReference>
<dbReference type="InterPro" id="IPR051503">
    <property type="entry name" value="ComplSys_Reg/VirEntry_Med"/>
</dbReference>
<sequence length="533" mass="58157">MNFEIERCSATVAIWNRQINGSYSYRISDEDLSNEGYHRDHIDREDMIALLARSPGSCTLGPCTLELSTNIRNSDGKDKQYAILFHHNLNLKTSCGILFDNEVNPFCSGVISHQENVFGIPDGYTDIRDTFYCVRRHGDCGADRPIFRFTQGSGPSIVYAYSFDPTASFPGYSHEAKILCYGWTDSGSVVHRIFNNNSCVELKTTSANGKIIYSTSTSSIYSIGTTATLICDKGYMNGGQNTVLCTESGWYPIDGLSNCLSQNRGFSTDSLTIADESHFIPSSLMECTALDEMRNGQLIYSALATKGFFPEGTRATVLCDIGYHVFGSTNTVCQNGRWITKLGICDSKLDPKCPALQSPSGGTINYSTSEPFLPTTTATLVCDIGLVVSGVTTLQCTENGWIPYEGFGRCRNETSNISCSPVIISGGTASYVQSNPDVPYSSETSVFIKCEIGYTPVGSTSSICRNGIWTPSLGICATSSTFAKKLFLSRLIFSSIHVVVVEKAHLLKLIMSLYSSISSYHVTELLPETTLAN</sequence>
<comment type="subcellular location">
    <subcellularLocation>
        <location evidence="1">Virion</location>
    </subcellularLocation>
</comment>
<proteinExistence type="predicted"/>
<evidence type="ECO:0000313" key="8">
    <source>
        <dbReference type="Proteomes" id="UP000053766"/>
    </source>
</evidence>
<dbReference type="Pfam" id="PF00084">
    <property type="entry name" value="Sushi"/>
    <property type="match status" value="4"/>
</dbReference>
<feature type="domain" description="Sushi" evidence="6">
    <location>
        <begin position="285"/>
        <end position="347"/>
    </location>
</feature>
<dbReference type="Proteomes" id="UP000053766">
    <property type="component" value="Unassembled WGS sequence"/>
</dbReference>
<dbReference type="PANTHER" id="PTHR45785">
    <property type="entry name" value="COMPLEMENT FACTOR H-RELATED"/>
    <property type="match status" value="1"/>
</dbReference>
<comment type="caution">
    <text evidence="5">Lacks conserved residue(s) required for the propagation of feature annotation.</text>
</comment>
<evidence type="ECO:0000313" key="7">
    <source>
        <dbReference type="EMBL" id="KJH40089.1"/>
    </source>
</evidence>
<feature type="disulfide bond" evidence="5">
    <location>
        <begin position="353"/>
        <end position="396"/>
    </location>
</feature>
<keyword evidence="2 5" id="KW-0768">Sushi</keyword>
<evidence type="ECO:0000256" key="4">
    <source>
        <dbReference type="ARBA" id="ARBA00023157"/>
    </source>
</evidence>
<protein>
    <submittedName>
        <fullName evidence="7">Sushi domain protein</fullName>
    </submittedName>
</protein>
<dbReference type="EMBL" id="KN717964">
    <property type="protein sequence ID" value="KJH40089.1"/>
    <property type="molecule type" value="Genomic_DNA"/>
</dbReference>
<keyword evidence="3" id="KW-0732">Signal</keyword>
<dbReference type="PANTHER" id="PTHR45785:SF2">
    <property type="entry name" value="COMPLEMENT FACTOR H-RELATED"/>
    <property type="match status" value="1"/>
</dbReference>
<accession>A0A0D8X8X6</accession>
<reference evidence="8" key="2">
    <citation type="journal article" date="2016" name="Sci. Rep.">
        <title>Dictyocaulus viviparus genome, variome and transcriptome elucidate lungworm biology and support future intervention.</title>
        <authorList>
            <person name="McNulty S.N."/>
            <person name="Strube C."/>
            <person name="Rosa B.A."/>
            <person name="Martin J.C."/>
            <person name="Tyagi R."/>
            <person name="Choi Y.J."/>
            <person name="Wang Q."/>
            <person name="Hallsworth Pepin K."/>
            <person name="Zhang X."/>
            <person name="Ozersky P."/>
            <person name="Wilson R.K."/>
            <person name="Sternberg P.W."/>
            <person name="Gasser R.B."/>
            <person name="Mitreva M."/>
        </authorList>
    </citation>
    <scope>NUCLEOTIDE SEQUENCE [LARGE SCALE GENOMIC DNA]</scope>
    <source>
        <strain evidence="8">HannoverDv2000</strain>
    </source>
</reference>
<organism evidence="7 8">
    <name type="scientific">Dictyocaulus viviparus</name>
    <name type="common">Bovine lungworm</name>
    <dbReference type="NCBI Taxonomy" id="29172"/>
    <lineage>
        <taxon>Eukaryota</taxon>
        <taxon>Metazoa</taxon>
        <taxon>Ecdysozoa</taxon>
        <taxon>Nematoda</taxon>
        <taxon>Chromadorea</taxon>
        <taxon>Rhabditida</taxon>
        <taxon>Rhabditina</taxon>
        <taxon>Rhabditomorpha</taxon>
        <taxon>Strongyloidea</taxon>
        <taxon>Metastrongylidae</taxon>
        <taxon>Dictyocaulus</taxon>
    </lineage>
</organism>
<dbReference type="OrthoDB" id="6480633at2759"/>
<dbReference type="SUPFAM" id="SSF57535">
    <property type="entry name" value="Complement control module/SCR domain"/>
    <property type="match status" value="4"/>
</dbReference>
<dbReference type="SMART" id="SM00032">
    <property type="entry name" value="CCP"/>
    <property type="match status" value="4"/>
</dbReference>
<reference evidence="7 8" key="1">
    <citation type="submission" date="2013-11" db="EMBL/GenBank/DDBJ databases">
        <title>Draft genome of the bovine lungworm Dictyocaulus viviparus.</title>
        <authorList>
            <person name="Mitreva M."/>
        </authorList>
    </citation>
    <scope>NUCLEOTIDE SEQUENCE [LARGE SCALE GENOMIC DNA]</scope>
    <source>
        <strain evidence="7 8">HannoverDv2000</strain>
    </source>
</reference>
<evidence type="ECO:0000256" key="1">
    <source>
        <dbReference type="ARBA" id="ARBA00004328"/>
    </source>
</evidence>
<keyword evidence="4 5" id="KW-1015">Disulfide bond</keyword>
<dbReference type="InterPro" id="IPR000436">
    <property type="entry name" value="Sushi_SCR_CCP_dom"/>
</dbReference>
<feature type="domain" description="Sushi" evidence="6">
    <location>
        <begin position="351"/>
        <end position="412"/>
    </location>
</feature>
<feature type="domain" description="Sushi" evidence="6">
    <location>
        <begin position="197"/>
        <end position="261"/>
    </location>
</feature>
<gene>
    <name evidence="7" type="ORF">DICVIV_13988</name>
</gene>
<dbReference type="InterPro" id="IPR035976">
    <property type="entry name" value="Sushi/SCR/CCP_sf"/>
</dbReference>
<evidence type="ECO:0000256" key="5">
    <source>
        <dbReference type="PROSITE-ProRule" id="PRU00302"/>
    </source>
</evidence>
<dbReference type="CDD" id="cd00033">
    <property type="entry name" value="CCP"/>
    <property type="match status" value="2"/>
</dbReference>
<dbReference type="STRING" id="29172.A0A0D8X8X6"/>
<evidence type="ECO:0000256" key="3">
    <source>
        <dbReference type="ARBA" id="ARBA00022729"/>
    </source>
</evidence>
<feature type="domain" description="Sushi" evidence="6">
    <location>
        <begin position="417"/>
        <end position="478"/>
    </location>
</feature>